<evidence type="ECO:0000256" key="6">
    <source>
        <dbReference type="SAM" id="Phobius"/>
    </source>
</evidence>
<dbReference type="NCBIfam" id="TIGR03062">
    <property type="entry name" value="pip_yhgE_Cterm"/>
    <property type="match status" value="1"/>
</dbReference>
<evidence type="ECO:0000259" key="7">
    <source>
        <dbReference type="Pfam" id="PF12698"/>
    </source>
</evidence>
<keyword evidence="4 6" id="KW-0472">Membrane</keyword>
<dbReference type="GO" id="GO:0140359">
    <property type="term" value="F:ABC-type transporter activity"/>
    <property type="evidence" value="ECO:0007669"/>
    <property type="project" value="InterPro"/>
</dbReference>
<proteinExistence type="predicted"/>
<reference evidence="8 9" key="1">
    <citation type="journal article" date="2015" name="Genome Announc.">
        <title>Expanding the biotechnology potential of lactobacilli through comparative genomics of 213 strains and associated genera.</title>
        <authorList>
            <person name="Sun Z."/>
            <person name="Harris H.M."/>
            <person name="McCann A."/>
            <person name="Guo C."/>
            <person name="Argimon S."/>
            <person name="Zhang W."/>
            <person name="Yang X."/>
            <person name="Jeffery I.B."/>
            <person name="Cooney J.C."/>
            <person name="Kagawa T.F."/>
            <person name="Liu W."/>
            <person name="Song Y."/>
            <person name="Salvetti E."/>
            <person name="Wrobel A."/>
            <person name="Rasinkangas P."/>
            <person name="Parkhill J."/>
            <person name="Rea M.C."/>
            <person name="O'Sullivan O."/>
            <person name="Ritari J."/>
            <person name="Douillard F.P."/>
            <person name="Paul Ross R."/>
            <person name="Yang R."/>
            <person name="Briner A.E."/>
            <person name="Felis G.E."/>
            <person name="de Vos W.M."/>
            <person name="Barrangou R."/>
            <person name="Klaenhammer T.R."/>
            <person name="Caufield P.W."/>
            <person name="Cui Y."/>
            <person name="Zhang H."/>
            <person name="O'Toole P.W."/>
        </authorList>
    </citation>
    <scope>NUCLEOTIDE SEQUENCE [LARGE SCALE GENOMIC DNA]</scope>
    <source>
        <strain evidence="8 9">DSM 20509</strain>
    </source>
</reference>
<feature type="coiled-coil region" evidence="5">
    <location>
        <begin position="527"/>
        <end position="554"/>
    </location>
</feature>
<feature type="transmembrane region" description="Helical" evidence="6">
    <location>
        <begin position="957"/>
        <end position="976"/>
    </location>
</feature>
<dbReference type="InterPro" id="IPR011049">
    <property type="entry name" value="Serralysin-like_metalloprot_C"/>
</dbReference>
<dbReference type="Gene3D" id="1.10.287.950">
    <property type="entry name" value="Methyl-accepting chemotaxis protein"/>
    <property type="match status" value="2"/>
</dbReference>
<dbReference type="InterPro" id="IPR013525">
    <property type="entry name" value="ABC2_TM"/>
</dbReference>
<dbReference type="InterPro" id="IPR023908">
    <property type="entry name" value="xxxLxxG_rpt"/>
</dbReference>
<comment type="subcellular location">
    <subcellularLocation>
        <location evidence="1">Membrane</location>
        <topology evidence="1">Multi-pass membrane protein</topology>
    </subcellularLocation>
</comment>
<dbReference type="NCBIfam" id="TIGR03061">
    <property type="entry name" value="pip_yhgE_Nterm"/>
    <property type="match status" value="1"/>
</dbReference>
<dbReference type="AlphaFoldDB" id="A0A0R2AFW0"/>
<comment type="caution">
    <text evidence="8">The sequence shown here is derived from an EMBL/GenBank/DDBJ whole genome shotgun (WGS) entry which is preliminary data.</text>
</comment>
<evidence type="ECO:0000256" key="1">
    <source>
        <dbReference type="ARBA" id="ARBA00004141"/>
    </source>
</evidence>
<sequence>MNKGEKLLRMIIEEFKNLKRHKILIATILGIMSLPFLYSLFFLKSVWDPYGSTSYLPVAVVNKDQATYYQGKKFQVGHDLVSKLKDNDDLEWHFVSEKEANDGLSHKKYYMVITIPKNFSKNATTVLNRHPHKMNLTYKTNDSLNYIGKVISETGAKQVNSEIRESVSTAYADTMFKVVKKVGKGFNKAASGSKQLADGSKVLNDGLNTYTAGVGQVNNGVIQLAAGVVPLSDGVQKLTAGSTALATGLKTYTAGVSQVNDGVQTLNSSTGTLATGVNALATGSNSLKDGIGQYTAGVGQVNAGVGELQAKTPTLANGVGKLAAGSKEFNTKLAQYTNGVDKLNAGLSQIPAEKLTSLKQLPAAAAALYQLNYIMSASIDNGLKQIDQQSLNDLLTGVGQVDTQKLATSLTVMNNLMGQMESLQTTANQMQSGLPAMEQAISKNQQAIADSLGKIATYNGTNQKLADVVTGDVNAVLASSNSTLSEADKAKLQDTIKNTATIKTNSTNSLTEVGVVGNNLTQLKGTLDKTLASLGELKTQMADLQKQVSSLDVKGLQSQLALLTKMQGALDKDKLDKLQTALGQLQQLQTAAAKASSIAQKLNSDINVQDLSSSDLAKLEQTAQVSSDATTALVAQNTAKLAGPSTEKFTTLVAGLAELSSGVKELSANNGVLLAGSNQIATGLGTLNDSIPALTNGVTKLANGTNQLASKNAELNSGASQLAGGLGTLNANVPALTSGVSQLASGTSQLVANNGQLNSGASQLAGGLGTLNAQIPTMTNGVNQLASGTGQLAANSSALTDGSDKIYKGNKKLAKSMKQGANTIKKVKTGKDNAKMFAAPSNLVEKHYSYVPNYGYALAPYMLSVALFVGAMVFNLVYPIRRLESEDETAFEWFMAKVTIGSIVAIGNALVEALLMIAAGLHPDHLGAMLANGILFSLAMMFLIMFFSVAFQNPGRFLCMILLVVQLGASGGSFPIEITKGLGGFFQAVNPYLPMTYSIYGFRQALTSGLGASQMITSYSVSLLFLVISLGLLYVAMVVVRPNVEYVEEVDINNYTKQN</sequence>
<evidence type="ECO:0000313" key="8">
    <source>
        <dbReference type="EMBL" id="KRM64532.1"/>
    </source>
</evidence>
<dbReference type="Gene3D" id="3.40.1710.10">
    <property type="entry name" value="abc type-2 transporter like domain"/>
    <property type="match status" value="1"/>
</dbReference>
<keyword evidence="9" id="KW-1185">Reference proteome</keyword>
<dbReference type="PANTHER" id="PTHR43077:SF5">
    <property type="entry name" value="PHAGE INFECTION PROTEIN"/>
    <property type="match status" value="1"/>
</dbReference>
<protein>
    <recommendedName>
        <fullName evidence="7">ABC-2 type transporter transmembrane domain-containing protein</fullName>
    </recommendedName>
</protein>
<dbReference type="GO" id="GO:0016020">
    <property type="term" value="C:membrane"/>
    <property type="evidence" value="ECO:0007669"/>
    <property type="project" value="UniProtKB-SubCell"/>
</dbReference>
<keyword evidence="2 6" id="KW-0812">Transmembrane</keyword>
<feature type="transmembrane region" description="Helical" evidence="6">
    <location>
        <begin position="21"/>
        <end position="43"/>
    </location>
</feature>
<accession>A0A0R2AFW0</accession>
<dbReference type="SUPFAM" id="SSF101967">
    <property type="entry name" value="Adhesin YadA, collagen-binding domain"/>
    <property type="match status" value="1"/>
</dbReference>
<dbReference type="PANTHER" id="PTHR43077">
    <property type="entry name" value="TRANSPORT PERMEASE YVFS-RELATED"/>
    <property type="match status" value="1"/>
</dbReference>
<dbReference type="EMBL" id="AYYP01000030">
    <property type="protein sequence ID" value="KRM64532.1"/>
    <property type="molecule type" value="Genomic_DNA"/>
</dbReference>
<evidence type="ECO:0000256" key="4">
    <source>
        <dbReference type="ARBA" id="ARBA00023136"/>
    </source>
</evidence>
<dbReference type="InterPro" id="IPR051328">
    <property type="entry name" value="T7SS_ABC-Transporter"/>
</dbReference>
<dbReference type="PATRIC" id="fig|1423718.3.peg.1880"/>
<feature type="transmembrane region" description="Helical" evidence="6">
    <location>
        <begin position="1016"/>
        <end position="1040"/>
    </location>
</feature>
<dbReference type="NCBIfam" id="TIGR03057">
    <property type="entry name" value="xxxLxxG_by_4"/>
    <property type="match status" value="10"/>
</dbReference>
<feature type="transmembrane region" description="Helical" evidence="6">
    <location>
        <begin position="898"/>
        <end position="921"/>
    </location>
</feature>
<evidence type="ECO:0000256" key="2">
    <source>
        <dbReference type="ARBA" id="ARBA00022692"/>
    </source>
</evidence>
<dbReference type="InterPro" id="IPR017500">
    <property type="entry name" value="Phage_infect_YhgE_N"/>
</dbReference>
<keyword evidence="3 6" id="KW-1133">Transmembrane helix</keyword>
<gene>
    <name evidence="8" type="ORF">FC14_GL001808</name>
</gene>
<feature type="transmembrane region" description="Helical" evidence="6">
    <location>
        <begin position="927"/>
        <end position="950"/>
    </location>
</feature>
<dbReference type="InterPro" id="IPR017501">
    <property type="entry name" value="Phage_infect_YhgE_C"/>
</dbReference>
<keyword evidence="5" id="KW-0175">Coiled coil</keyword>
<feature type="transmembrane region" description="Helical" evidence="6">
    <location>
        <begin position="854"/>
        <end position="878"/>
    </location>
</feature>
<evidence type="ECO:0000256" key="5">
    <source>
        <dbReference type="SAM" id="Coils"/>
    </source>
</evidence>
<feature type="domain" description="ABC-2 type transporter transmembrane" evidence="7">
    <location>
        <begin position="794"/>
        <end position="1034"/>
    </location>
</feature>
<name>A0A0R2AFW0_9LACO</name>
<feature type="domain" description="ABC-2 type transporter transmembrane" evidence="7">
    <location>
        <begin position="28"/>
        <end position="171"/>
    </location>
</feature>
<evidence type="ECO:0000313" key="9">
    <source>
        <dbReference type="Proteomes" id="UP000051008"/>
    </source>
</evidence>
<dbReference type="Proteomes" id="UP000051008">
    <property type="component" value="Unassembled WGS sequence"/>
</dbReference>
<dbReference type="Pfam" id="PF12698">
    <property type="entry name" value="ABC2_membrane_3"/>
    <property type="match status" value="2"/>
</dbReference>
<organism evidence="8 9">
    <name type="scientific">Ligilactobacillus agilis DSM 20509</name>
    <dbReference type="NCBI Taxonomy" id="1423718"/>
    <lineage>
        <taxon>Bacteria</taxon>
        <taxon>Bacillati</taxon>
        <taxon>Bacillota</taxon>
        <taxon>Bacilli</taxon>
        <taxon>Lactobacillales</taxon>
        <taxon>Lactobacillaceae</taxon>
        <taxon>Ligilactobacillus</taxon>
    </lineage>
</organism>
<evidence type="ECO:0000256" key="3">
    <source>
        <dbReference type="ARBA" id="ARBA00022989"/>
    </source>
</evidence>